<evidence type="ECO:0000259" key="9">
    <source>
        <dbReference type="PROSITE" id="PS50850"/>
    </source>
</evidence>
<evidence type="ECO:0000256" key="4">
    <source>
        <dbReference type="ARBA" id="ARBA00022989"/>
    </source>
</evidence>
<feature type="transmembrane region" description="Helical" evidence="8">
    <location>
        <begin position="436"/>
        <end position="457"/>
    </location>
</feature>
<dbReference type="EMBL" id="ML119051">
    <property type="protein sequence ID" value="ROT43004.1"/>
    <property type="molecule type" value="Genomic_DNA"/>
</dbReference>
<feature type="transmembrane region" description="Helical" evidence="8">
    <location>
        <begin position="120"/>
        <end position="139"/>
    </location>
</feature>
<dbReference type="GO" id="GO:0022857">
    <property type="term" value="F:transmembrane transporter activity"/>
    <property type="evidence" value="ECO:0007669"/>
    <property type="project" value="InterPro"/>
</dbReference>
<organism evidence="10 11">
    <name type="scientific">Sodiomyces alkalinus (strain CBS 110278 / VKM F-3762 / F11)</name>
    <name type="common">Alkaliphilic filamentous fungus</name>
    <dbReference type="NCBI Taxonomy" id="1314773"/>
    <lineage>
        <taxon>Eukaryota</taxon>
        <taxon>Fungi</taxon>
        <taxon>Dikarya</taxon>
        <taxon>Ascomycota</taxon>
        <taxon>Pezizomycotina</taxon>
        <taxon>Sordariomycetes</taxon>
        <taxon>Hypocreomycetidae</taxon>
        <taxon>Glomerellales</taxon>
        <taxon>Plectosphaerellaceae</taxon>
        <taxon>Sodiomyces</taxon>
    </lineage>
</organism>
<dbReference type="OrthoDB" id="5296287at2759"/>
<feature type="transmembrane region" description="Helical" evidence="8">
    <location>
        <begin position="407"/>
        <end position="424"/>
    </location>
</feature>
<dbReference type="CDD" id="cd17323">
    <property type="entry name" value="MFS_Tpo1_MDR_like"/>
    <property type="match status" value="1"/>
</dbReference>
<evidence type="ECO:0000256" key="6">
    <source>
        <dbReference type="ARBA" id="ARBA00023180"/>
    </source>
</evidence>
<feature type="transmembrane region" description="Helical" evidence="8">
    <location>
        <begin position="469"/>
        <end position="491"/>
    </location>
</feature>
<reference evidence="10 11" key="1">
    <citation type="journal article" date="2018" name="Mol. Ecol.">
        <title>The obligate alkalophilic soda-lake fungus Sodiomyces alkalinus has shifted to a protein diet.</title>
        <authorList>
            <person name="Grum-Grzhimaylo A.A."/>
            <person name="Falkoski D.L."/>
            <person name="van den Heuvel J."/>
            <person name="Valero-Jimenez C.A."/>
            <person name="Min B."/>
            <person name="Choi I.G."/>
            <person name="Lipzen A."/>
            <person name="Daum C.G."/>
            <person name="Aanen D.K."/>
            <person name="Tsang A."/>
            <person name="Henrissat B."/>
            <person name="Bilanenko E.N."/>
            <person name="de Vries R.P."/>
            <person name="van Kan J.A.L."/>
            <person name="Grigoriev I.V."/>
            <person name="Debets A.J.M."/>
        </authorList>
    </citation>
    <scope>NUCLEOTIDE SEQUENCE [LARGE SCALE GENOMIC DNA]</scope>
    <source>
        <strain evidence="10 11">F11</strain>
    </source>
</reference>
<name>A0A3N2Q8B0_SODAK</name>
<evidence type="ECO:0000256" key="5">
    <source>
        <dbReference type="ARBA" id="ARBA00023136"/>
    </source>
</evidence>
<dbReference type="Pfam" id="PF07690">
    <property type="entry name" value="MFS_1"/>
    <property type="match status" value="1"/>
</dbReference>
<sequence>MKAPDSVLPGAEGSNGVAAQEANSQTPENHIVEEKITTTNSNENDKDLTSQQQLNRHDDTTVWWDGDNDPENPYNWPAWRKYTNCGLISFLTFVTPLASSIFAPGVPQLMVDFGSSNQELAAFVVSVYVLGFAFGPMLMAPLSELYGRLPVYHVSNLCFVAFTVGCALAPTLDSLIAFRFLAGAMGACPLTNGGGSIADMIPQEKRAAAMSVFSIGPLLGPVLGPVIGGVLQEQKGWRWVFWVVAAVSGFLVVAMLLLMRETYAPVLLDRKARRLRRETGNPALRSRLDKGLTEKDLVLLTVVRPLKLLLFSPICTVFALYMVLVYGYLYILFTSVPFVFQRSYGFSTSDVGLVYLGLGVGSMIGMAWFSVDTSRDVKAMKKLQAEEDVGGHENENGHVKPEIRLKLLPHGAILLPVGFFIYGWTADYETHWMGPIMGLTVIGVGNILCFITITMYLVDAYTMYSASALAANTIIRSIAGAVLPLCALEMYDVLGLGWGNSLLGFIATAFIPVPFLILRYGEKLRTQFNMDTL</sequence>
<dbReference type="STRING" id="1314773.A0A3N2Q8B0"/>
<dbReference type="GO" id="GO:0016020">
    <property type="term" value="C:membrane"/>
    <property type="evidence" value="ECO:0007669"/>
    <property type="project" value="UniProtKB-SubCell"/>
</dbReference>
<evidence type="ECO:0000313" key="10">
    <source>
        <dbReference type="EMBL" id="ROT43004.1"/>
    </source>
</evidence>
<comment type="similarity">
    <text evidence="2">Belongs to the major facilitator superfamily.</text>
</comment>
<keyword evidence="6" id="KW-0325">Glycoprotein</keyword>
<evidence type="ECO:0000256" key="1">
    <source>
        <dbReference type="ARBA" id="ARBA00004141"/>
    </source>
</evidence>
<protein>
    <submittedName>
        <fullName evidence="10">MFS general substrate transporter</fullName>
    </submittedName>
</protein>
<evidence type="ECO:0000256" key="3">
    <source>
        <dbReference type="ARBA" id="ARBA00022692"/>
    </source>
</evidence>
<dbReference type="InterPro" id="IPR011701">
    <property type="entry name" value="MFS"/>
</dbReference>
<comment type="subcellular location">
    <subcellularLocation>
        <location evidence="1">Membrane</location>
        <topology evidence="1">Multi-pass membrane protein</topology>
    </subcellularLocation>
</comment>
<dbReference type="InterPro" id="IPR036259">
    <property type="entry name" value="MFS_trans_sf"/>
</dbReference>
<dbReference type="GeneID" id="39578834"/>
<evidence type="ECO:0000256" key="7">
    <source>
        <dbReference type="SAM" id="MobiDB-lite"/>
    </source>
</evidence>
<proteinExistence type="inferred from homology"/>
<feature type="transmembrane region" description="Helical" evidence="8">
    <location>
        <begin position="353"/>
        <end position="371"/>
    </location>
</feature>
<keyword evidence="11" id="KW-1185">Reference proteome</keyword>
<keyword evidence="4 8" id="KW-1133">Transmembrane helix</keyword>
<evidence type="ECO:0000313" key="11">
    <source>
        <dbReference type="Proteomes" id="UP000272025"/>
    </source>
</evidence>
<dbReference type="Proteomes" id="UP000272025">
    <property type="component" value="Unassembled WGS sequence"/>
</dbReference>
<feature type="transmembrane region" description="Helical" evidence="8">
    <location>
        <begin position="176"/>
        <end position="195"/>
    </location>
</feature>
<dbReference type="PROSITE" id="PS50850">
    <property type="entry name" value="MFS"/>
    <property type="match status" value="1"/>
</dbReference>
<dbReference type="PANTHER" id="PTHR23502:SF68">
    <property type="entry name" value="MULTIDRUG TRANSPORTER, PUTATIVE (AFU_ORTHOLOGUE AFUA_3G01120)-RELATED"/>
    <property type="match status" value="1"/>
</dbReference>
<dbReference type="SUPFAM" id="SSF103473">
    <property type="entry name" value="MFS general substrate transporter"/>
    <property type="match status" value="1"/>
</dbReference>
<dbReference type="AlphaFoldDB" id="A0A3N2Q8B0"/>
<feature type="transmembrane region" description="Helical" evidence="8">
    <location>
        <begin position="85"/>
        <end position="105"/>
    </location>
</feature>
<dbReference type="PANTHER" id="PTHR23502">
    <property type="entry name" value="MAJOR FACILITATOR SUPERFAMILY"/>
    <property type="match status" value="1"/>
</dbReference>
<feature type="transmembrane region" description="Helical" evidence="8">
    <location>
        <begin position="239"/>
        <end position="258"/>
    </location>
</feature>
<evidence type="ECO:0000256" key="8">
    <source>
        <dbReference type="SAM" id="Phobius"/>
    </source>
</evidence>
<keyword evidence="3 8" id="KW-0812">Transmembrane</keyword>
<dbReference type="InterPro" id="IPR020846">
    <property type="entry name" value="MFS_dom"/>
</dbReference>
<accession>A0A3N2Q8B0</accession>
<dbReference type="Gene3D" id="1.20.1250.20">
    <property type="entry name" value="MFS general substrate transporter like domains"/>
    <property type="match status" value="1"/>
</dbReference>
<feature type="domain" description="Major facilitator superfamily (MFS) profile" evidence="9">
    <location>
        <begin position="84"/>
        <end position="524"/>
    </location>
</feature>
<feature type="transmembrane region" description="Helical" evidence="8">
    <location>
        <begin position="151"/>
        <end position="170"/>
    </location>
</feature>
<evidence type="ECO:0000256" key="2">
    <source>
        <dbReference type="ARBA" id="ARBA00008335"/>
    </source>
</evidence>
<feature type="region of interest" description="Disordered" evidence="7">
    <location>
        <begin position="1"/>
        <end position="67"/>
    </location>
</feature>
<dbReference type="RefSeq" id="XP_028470810.1">
    <property type="nucleotide sequence ID" value="XM_028610356.1"/>
</dbReference>
<keyword evidence="5 8" id="KW-0472">Membrane</keyword>
<gene>
    <name evidence="10" type="ORF">SODALDRAFT_327175</name>
</gene>
<feature type="transmembrane region" description="Helical" evidence="8">
    <location>
        <begin position="207"/>
        <end position="227"/>
    </location>
</feature>
<feature type="transmembrane region" description="Helical" evidence="8">
    <location>
        <begin position="497"/>
        <end position="518"/>
    </location>
</feature>
<feature type="transmembrane region" description="Helical" evidence="8">
    <location>
        <begin position="308"/>
        <end position="333"/>
    </location>
</feature>
<dbReference type="FunFam" id="1.20.1250.20:FF:000011">
    <property type="entry name" value="MFS multidrug transporter, putative"/>
    <property type="match status" value="1"/>
</dbReference>